<evidence type="ECO:0000313" key="3">
    <source>
        <dbReference type="Proteomes" id="UP001054945"/>
    </source>
</evidence>
<sequence>MKISNARHSREEGRKIITGGRQQSQNSHEDLIKILYFSLAEWKRNKFSPFLKFPPGLCPQEVEMQNLISGPLSCHGFRNAIFSRALSIPIID</sequence>
<name>A0AAV4Y738_CAEEX</name>
<accession>A0AAV4Y738</accession>
<dbReference type="EMBL" id="BPLR01001510">
    <property type="protein sequence ID" value="GIZ02820.1"/>
    <property type="molecule type" value="Genomic_DNA"/>
</dbReference>
<evidence type="ECO:0000313" key="2">
    <source>
        <dbReference type="EMBL" id="GIZ02820.1"/>
    </source>
</evidence>
<reference evidence="2 3" key="1">
    <citation type="submission" date="2021-06" db="EMBL/GenBank/DDBJ databases">
        <title>Caerostris extrusa draft genome.</title>
        <authorList>
            <person name="Kono N."/>
            <person name="Arakawa K."/>
        </authorList>
    </citation>
    <scope>NUCLEOTIDE SEQUENCE [LARGE SCALE GENOMIC DNA]</scope>
</reference>
<comment type="caution">
    <text evidence="2">The sequence shown here is derived from an EMBL/GenBank/DDBJ whole genome shotgun (WGS) entry which is preliminary data.</text>
</comment>
<proteinExistence type="predicted"/>
<keyword evidence="3" id="KW-1185">Reference proteome</keyword>
<dbReference type="AlphaFoldDB" id="A0AAV4Y738"/>
<protein>
    <submittedName>
        <fullName evidence="2">Uncharacterized protein</fullName>
    </submittedName>
</protein>
<gene>
    <name evidence="2" type="ORF">CEXT_717281</name>
</gene>
<evidence type="ECO:0000256" key="1">
    <source>
        <dbReference type="SAM" id="MobiDB-lite"/>
    </source>
</evidence>
<organism evidence="2 3">
    <name type="scientific">Caerostris extrusa</name>
    <name type="common">Bark spider</name>
    <name type="synonym">Caerostris bankana</name>
    <dbReference type="NCBI Taxonomy" id="172846"/>
    <lineage>
        <taxon>Eukaryota</taxon>
        <taxon>Metazoa</taxon>
        <taxon>Ecdysozoa</taxon>
        <taxon>Arthropoda</taxon>
        <taxon>Chelicerata</taxon>
        <taxon>Arachnida</taxon>
        <taxon>Araneae</taxon>
        <taxon>Araneomorphae</taxon>
        <taxon>Entelegynae</taxon>
        <taxon>Araneoidea</taxon>
        <taxon>Araneidae</taxon>
        <taxon>Caerostris</taxon>
    </lineage>
</organism>
<dbReference type="Proteomes" id="UP001054945">
    <property type="component" value="Unassembled WGS sequence"/>
</dbReference>
<feature type="region of interest" description="Disordered" evidence="1">
    <location>
        <begin position="1"/>
        <end position="26"/>
    </location>
</feature>